<dbReference type="PANTHER" id="PTHR47357:SF4">
    <property type="entry name" value="MYOSIN HEAVY CHAIN-LIKE PROTEIN"/>
    <property type="match status" value="1"/>
</dbReference>
<evidence type="ECO:0000256" key="2">
    <source>
        <dbReference type="SAM" id="Coils"/>
    </source>
</evidence>
<dbReference type="GO" id="GO:0005856">
    <property type="term" value="C:cytoskeleton"/>
    <property type="evidence" value="ECO:0000318"/>
    <property type="project" value="GO_Central"/>
</dbReference>
<dbReference type="STRING" id="3847.A0A0R0JZE7"/>
<dbReference type="Pfam" id="PF07765">
    <property type="entry name" value="KIP1"/>
    <property type="match status" value="1"/>
</dbReference>
<dbReference type="PaxDb" id="3847-GLYMA05G37060.2"/>
<accession>A0A0R0JZE7</accession>
<organism evidence="4">
    <name type="scientific">Glycine max</name>
    <name type="common">Soybean</name>
    <name type="synonym">Glycine hispida</name>
    <dbReference type="NCBI Taxonomy" id="3847"/>
    <lineage>
        <taxon>Eukaryota</taxon>
        <taxon>Viridiplantae</taxon>
        <taxon>Streptophyta</taxon>
        <taxon>Embryophyta</taxon>
        <taxon>Tracheophyta</taxon>
        <taxon>Spermatophyta</taxon>
        <taxon>Magnoliopsida</taxon>
        <taxon>eudicotyledons</taxon>
        <taxon>Gunneridae</taxon>
        <taxon>Pentapetalae</taxon>
        <taxon>rosids</taxon>
        <taxon>fabids</taxon>
        <taxon>Fabales</taxon>
        <taxon>Fabaceae</taxon>
        <taxon>Papilionoideae</taxon>
        <taxon>50 kb inversion clade</taxon>
        <taxon>NPAAA clade</taxon>
        <taxon>indigoferoid/millettioid clade</taxon>
        <taxon>Phaseoleae</taxon>
        <taxon>Glycine</taxon>
        <taxon>Glycine subgen. Soja</taxon>
    </lineage>
</organism>
<evidence type="ECO:0000259" key="3">
    <source>
        <dbReference type="PROSITE" id="PS51774"/>
    </source>
</evidence>
<feature type="domain" description="NAB" evidence="3">
    <location>
        <begin position="9"/>
        <end position="90"/>
    </location>
</feature>
<dbReference type="PROSITE" id="PS51774">
    <property type="entry name" value="NAB"/>
    <property type="match status" value="1"/>
</dbReference>
<evidence type="ECO:0000313" key="6">
    <source>
        <dbReference type="Proteomes" id="UP000008827"/>
    </source>
</evidence>
<reference evidence="4" key="3">
    <citation type="submission" date="2018-07" db="EMBL/GenBank/DDBJ databases">
        <title>WGS assembly of Glycine max.</title>
        <authorList>
            <person name="Schmutz J."/>
            <person name="Cannon S."/>
            <person name="Schlueter J."/>
            <person name="Ma J."/>
            <person name="Mitros T."/>
            <person name="Nelson W."/>
            <person name="Hyten D."/>
            <person name="Song Q."/>
            <person name="Thelen J."/>
            <person name="Cheng J."/>
            <person name="Xu D."/>
            <person name="Hellsten U."/>
            <person name="May G."/>
            <person name="Yu Y."/>
            <person name="Sakurai T."/>
            <person name="Umezawa T."/>
            <person name="Bhattacharyya M."/>
            <person name="Sandhu D."/>
            <person name="Valliyodan B."/>
            <person name="Lindquist E."/>
            <person name="Peto M."/>
            <person name="Grant D."/>
            <person name="Shu S."/>
            <person name="Goodstein D."/>
            <person name="Barry K."/>
            <person name="Futrell-Griggs M."/>
            <person name="Abernathy B."/>
            <person name="Du J."/>
            <person name="Tian Z."/>
            <person name="Zhu L."/>
            <person name="Gill N."/>
            <person name="Joshi T."/>
            <person name="Libault M."/>
            <person name="Sethuraman A."/>
            <person name="Zhang X."/>
            <person name="Shinozaki K."/>
            <person name="Nguyen H."/>
            <person name="Wing R."/>
            <person name="Cregan P."/>
            <person name="Specht J."/>
            <person name="Grimwood J."/>
            <person name="Rokhsar D."/>
            <person name="Stacey G."/>
            <person name="Shoemaker R."/>
            <person name="Jackson S."/>
        </authorList>
    </citation>
    <scope>NUCLEOTIDE SEQUENCE</scope>
    <source>
        <tissue evidence="4">Callus</tissue>
    </source>
</reference>
<dbReference type="AlphaFoldDB" id="A0A0R0JZE7"/>
<proteinExistence type="predicted"/>
<evidence type="ECO:0000256" key="1">
    <source>
        <dbReference type="ARBA" id="ARBA00023054"/>
    </source>
</evidence>
<dbReference type="EMBL" id="CM000838">
    <property type="protein sequence ID" value="KRH60016.1"/>
    <property type="molecule type" value="Genomic_DNA"/>
</dbReference>
<dbReference type="InterPro" id="IPR011684">
    <property type="entry name" value="NAB"/>
</dbReference>
<dbReference type="SMR" id="A0A0R0JZE7"/>
<reference evidence="4 5" key="1">
    <citation type="journal article" date="2010" name="Nature">
        <title>Genome sequence of the palaeopolyploid soybean.</title>
        <authorList>
            <person name="Schmutz J."/>
            <person name="Cannon S.B."/>
            <person name="Schlueter J."/>
            <person name="Ma J."/>
            <person name="Mitros T."/>
            <person name="Nelson W."/>
            <person name="Hyten D.L."/>
            <person name="Song Q."/>
            <person name="Thelen J.J."/>
            <person name="Cheng J."/>
            <person name="Xu D."/>
            <person name="Hellsten U."/>
            <person name="May G.D."/>
            <person name="Yu Y."/>
            <person name="Sakurai T."/>
            <person name="Umezawa T."/>
            <person name="Bhattacharyya M.K."/>
            <person name="Sandhu D."/>
            <person name="Valliyodan B."/>
            <person name="Lindquist E."/>
            <person name="Peto M."/>
            <person name="Grant D."/>
            <person name="Shu S."/>
            <person name="Goodstein D."/>
            <person name="Barry K."/>
            <person name="Futrell-Griggs M."/>
            <person name="Abernathy B."/>
            <person name="Du J."/>
            <person name="Tian Z."/>
            <person name="Zhu L."/>
            <person name="Gill N."/>
            <person name="Joshi T."/>
            <person name="Libault M."/>
            <person name="Sethuraman A."/>
            <person name="Zhang X.-C."/>
            <person name="Shinozaki K."/>
            <person name="Nguyen H.T."/>
            <person name="Wing R.A."/>
            <person name="Cregan P."/>
            <person name="Specht J."/>
            <person name="Grimwood J."/>
            <person name="Rokhsar D."/>
            <person name="Stacey G."/>
            <person name="Shoemaker R.C."/>
            <person name="Jackson S.A."/>
        </authorList>
    </citation>
    <scope>NUCLEOTIDE SEQUENCE [LARGE SCALE GENOMIC DNA]</scope>
    <source>
        <strain evidence="5">cv. Williams 82</strain>
        <tissue evidence="4">Callus</tissue>
    </source>
</reference>
<protein>
    <recommendedName>
        <fullName evidence="3">NAB domain-containing protein</fullName>
    </recommendedName>
</protein>
<dbReference type="OrthoDB" id="10255522at2759"/>
<gene>
    <name evidence="4" type="ORF">GLYMA_05G215000</name>
</gene>
<dbReference type="PANTHER" id="PTHR47357">
    <property type="entry name" value="COP1-INTERACTIVE PROTEIN 1"/>
    <property type="match status" value="1"/>
</dbReference>
<dbReference type="Gramene" id="KRH60016">
    <property type="protein sequence ID" value="KRH60016"/>
    <property type="gene ID" value="GLYMA_05G215000"/>
</dbReference>
<dbReference type="GO" id="GO:0005200">
    <property type="term" value="F:structural constituent of cytoskeleton"/>
    <property type="evidence" value="ECO:0000318"/>
    <property type="project" value="GO_Central"/>
</dbReference>
<reference evidence="5" key="2">
    <citation type="submission" date="2018-02" db="UniProtKB">
        <authorList>
            <consortium name="EnsemblPlants"/>
        </authorList>
    </citation>
    <scope>IDENTIFICATION</scope>
    <source>
        <strain evidence="5">Williams 82</strain>
    </source>
</reference>
<evidence type="ECO:0000313" key="5">
    <source>
        <dbReference type="EnsemblPlants" id="KRH60016"/>
    </source>
</evidence>
<dbReference type="InParanoid" id="A0A0R0JZE7"/>
<keyword evidence="1 2" id="KW-0175">Coiled coil</keyword>
<keyword evidence="6" id="KW-1185">Reference proteome</keyword>
<dbReference type="Proteomes" id="UP000008827">
    <property type="component" value="Chromosome 5"/>
</dbReference>
<dbReference type="EnsemblPlants" id="KRH60016">
    <property type="protein sequence ID" value="KRH60016"/>
    <property type="gene ID" value="GLYMA_05G215000"/>
</dbReference>
<feature type="coiled-coil region" evidence="2">
    <location>
        <begin position="157"/>
        <end position="497"/>
    </location>
</feature>
<sequence>MTNHHSKESIKFFGSLIDPENVEDLQRTKTDIENNISKILELIKNKSHSKEDDENHKHSTSGTELVGLIEDLYKKQQSLYAIYDCVIEEFEKVVSRKRIKKVAMSSSDSDSEYFSPEEVDGIKRKSEKEYYSVSYLGTLKQESDRGDCTDEVPKIEATKFEEQLTSLAKEVESLSQQKKNLELQVESQTHEVKHLTLKNIELYDQVSELELLLKREKGVVSDLQTQLNNSESQANLAKSNVANLMAKINELELETKSLQTQKNQMGEKIKCDKNEALTQREDLMEQLNAMQQRLDYIENEKRELEVEMESQREQISQHLIQIENVKDKLSEMRSVEHNMVEEKEGFLEKLKDLELNLEIQNNQKNELEEKLRATSYEVKQLADENKALQDRNHELRTTMTQKGEEISIFMREHENHKNGASMEVMALKEKLNGMRLELDTMREQKNKLELQNERSQKEYAESLAKVETLNTNLATQIDDQAKTIERVNEENKQAKIVYSKLKLIQVTAERKMNELAEEFRRKMEDNIRLLHQRIHVAEQLNNENKYSCKVTKQRYEEENKNLGLKIASYKEEKTTRVPIGFELVALNRLDLVVEKVEEHMSRMARMRCEVEFVKDWMRERNGEVKEQRENVDCLRELLNKKEEQELVLRENVWKLEANVSKEGGEKLNLRKQVSQLEKKVGKLDKILKEKDEELISLGEKKREAIRQLCFVVEFHRDRYNYLKDMVAKKG</sequence>
<dbReference type="GO" id="GO:0003779">
    <property type="term" value="F:actin binding"/>
    <property type="evidence" value="ECO:0007669"/>
    <property type="project" value="InterPro"/>
</dbReference>
<feature type="coiled-coil region" evidence="2">
    <location>
        <begin position="673"/>
        <end position="707"/>
    </location>
</feature>
<name>A0A0R0JZE7_SOYBN</name>
<dbReference type="OMA" id="FQQDLDP"/>
<evidence type="ECO:0000313" key="4">
    <source>
        <dbReference type="EMBL" id="KRH60016.1"/>
    </source>
</evidence>